<evidence type="ECO:0000256" key="4">
    <source>
        <dbReference type="ARBA" id="ARBA00022516"/>
    </source>
</evidence>
<evidence type="ECO:0000313" key="15">
    <source>
        <dbReference type="Proteomes" id="UP000243876"/>
    </source>
</evidence>
<evidence type="ECO:0000313" key="14">
    <source>
        <dbReference type="EMBL" id="CEQ41586.1"/>
    </source>
</evidence>
<dbReference type="GO" id="GO:0019287">
    <property type="term" value="P:isopentenyl diphosphate biosynthetic process, mevalonate pathway"/>
    <property type="evidence" value="ECO:0007669"/>
    <property type="project" value="UniProtKB-UniPathway"/>
</dbReference>
<dbReference type="EC" id="2.7.4.2" evidence="3"/>
<keyword evidence="10" id="KW-0443">Lipid metabolism</keyword>
<evidence type="ECO:0000256" key="8">
    <source>
        <dbReference type="ARBA" id="ARBA00022840"/>
    </source>
</evidence>
<protein>
    <recommendedName>
        <fullName evidence="3">phosphomevalonate kinase</fullName>
        <ecNumber evidence="3">2.7.4.2</ecNumber>
    </recommendedName>
</protein>
<dbReference type="PIRSF" id="PIRSF017288">
    <property type="entry name" value="PMK_GHMP_euk"/>
    <property type="match status" value="1"/>
</dbReference>
<evidence type="ECO:0000256" key="5">
    <source>
        <dbReference type="ARBA" id="ARBA00022679"/>
    </source>
</evidence>
<accession>A0A0D6ENV5</accession>
<gene>
    <name evidence="14" type="primary">SPOSA6832_03322</name>
</gene>
<comment type="catalytic activity">
    <reaction evidence="12">
        <text>(R)-5-phosphomevalonate + ATP = (R)-5-diphosphomevalonate + ADP</text>
        <dbReference type="Rhea" id="RHEA:16341"/>
        <dbReference type="ChEBI" id="CHEBI:30616"/>
        <dbReference type="ChEBI" id="CHEBI:57557"/>
        <dbReference type="ChEBI" id="CHEBI:58146"/>
        <dbReference type="ChEBI" id="CHEBI:456216"/>
        <dbReference type="EC" id="2.7.4.2"/>
    </reaction>
    <physiologicalReaction direction="left-to-right" evidence="12">
        <dbReference type="Rhea" id="RHEA:16342"/>
    </physiologicalReaction>
</comment>
<dbReference type="InterPro" id="IPR014721">
    <property type="entry name" value="Ribsml_uS5_D2-typ_fold_subgr"/>
</dbReference>
<dbReference type="PANTHER" id="PTHR31814">
    <property type="match status" value="1"/>
</dbReference>
<dbReference type="InterPro" id="IPR020568">
    <property type="entry name" value="Ribosomal_Su5_D2-typ_SF"/>
</dbReference>
<dbReference type="EMBL" id="CENE01000015">
    <property type="protein sequence ID" value="CEQ41586.1"/>
    <property type="molecule type" value="Genomic_DNA"/>
</dbReference>
<dbReference type="OrthoDB" id="10262935at2759"/>
<proteinExistence type="inferred from homology"/>
<dbReference type="GO" id="GO:0006696">
    <property type="term" value="P:ergosterol biosynthetic process"/>
    <property type="evidence" value="ECO:0007669"/>
    <property type="project" value="TreeGrafter"/>
</dbReference>
<evidence type="ECO:0000256" key="3">
    <source>
        <dbReference type="ARBA" id="ARBA00012958"/>
    </source>
</evidence>
<dbReference type="GO" id="GO:0005524">
    <property type="term" value="F:ATP binding"/>
    <property type="evidence" value="ECO:0007669"/>
    <property type="project" value="UniProtKB-KW"/>
</dbReference>
<dbReference type="SUPFAM" id="SSF54211">
    <property type="entry name" value="Ribosomal protein S5 domain 2-like"/>
    <property type="match status" value="1"/>
</dbReference>
<evidence type="ECO:0000256" key="9">
    <source>
        <dbReference type="ARBA" id="ARBA00022955"/>
    </source>
</evidence>
<dbReference type="Pfam" id="PF08544">
    <property type="entry name" value="GHMP_kinases_C"/>
    <property type="match status" value="1"/>
</dbReference>
<organism evidence="14 15">
    <name type="scientific">Sporidiobolus salmonicolor</name>
    <name type="common">Yeast-like fungus</name>
    <name type="synonym">Sporobolomyces salmonicolor</name>
    <dbReference type="NCBI Taxonomy" id="5005"/>
    <lineage>
        <taxon>Eukaryota</taxon>
        <taxon>Fungi</taxon>
        <taxon>Dikarya</taxon>
        <taxon>Basidiomycota</taxon>
        <taxon>Pucciniomycotina</taxon>
        <taxon>Microbotryomycetes</taxon>
        <taxon>Sporidiobolales</taxon>
        <taxon>Sporidiobolaceae</taxon>
        <taxon>Sporobolomyces</taxon>
    </lineage>
</organism>
<evidence type="ECO:0000256" key="6">
    <source>
        <dbReference type="ARBA" id="ARBA00022741"/>
    </source>
</evidence>
<evidence type="ECO:0000259" key="13">
    <source>
        <dbReference type="Pfam" id="PF08544"/>
    </source>
</evidence>
<keyword evidence="6" id="KW-0547">Nucleotide-binding</keyword>
<comment type="similarity">
    <text evidence="2">Belongs to the GHMP kinase family. Mevalonate kinase subfamily.</text>
</comment>
<keyword evidence="15" id="KW-1185">Reference proteome</keyword>
<comment type="pathway">
    <text evidence="1">Isoprenoid biosynthesis; isopentenyl diphosphate biosynthesis via mevalonate pathway; isopentenyl diphosphate from (R)-mevalonate: step 2/3.</text>
</comment>
<dbReference type="UniPathway" id="UPA00057">
    <property type="reaction ID" value="UER00099"/>
</dbReference>
<dbReference type="GO" id="GO:0004631">
    <property type="term" value="F:phosphomevalonate kinase activity"/>
    <property type="evidence" value="ECO:0007669"/>
    <property type="project" value="UniProtKB-EC"/>
</dbReference>
<name>A0A0D6ENV5_SPOSA</name>
<reference evidence="15" key="1">
    <citation type="submission" date="2015-02" db="EMBL/GenBank/DDBJ databases">
        <authorList>
            <person name="Gon?alves P."/>
        </authorList>
    </citation>
    <scope>NUCLEOTIDE SEQUENCE [LARGE SCALE GENOMIC DNA]</scope>
</reference>
<keyword evidence="5" id="KW-0808">Transferase</keyword>
<dbReference type="Proteomes" id="UP000243876">
    <property type="component" value="Unassembled WGS sequence"/>
</dbReference>
<dbReference type="Gene3D" id="3.30.230.10">
    <property type="match status" value="1"/>
</dbReference>
<evidence type="ECO:0000256" key="11">
    <source>
        <dbReference type="ARBA" id="ARBA00023221"/>
    </source>
</evidence>
<feature type="non-terminal residue" evidence="14">
    <location>
        <position position="1"/>
    </location>
</feature>
<sequence>MVTSVVSCPGKVLLAGGYLVLDRQHQGFVVSTPSRFFTVVDDITQEGNAGDHQAADERIRLTVRSPQFDDGLWEYEAVQVEGEWTVKEHKKEGVPSETTADSRSLDLAAEGLRTDACSHCRGSSNSFVHLSLQATLQLASALSPSTPFRSLDITIDATPIPFAPLNCTIRNVHKTGLGSSAAMVTSLTSSLFLHWTSPSSPSSSSRLPNPDDGTVQLMHNLAQYVHSLAQGKVGSGFDVSAAVYGSQVYKRFDVRCLGDLLGADAARASKPSATDLFDVLSPRRNPSWTAPTTHGSVSTFSLPPGVLLLLADVDAGSNTPSMVGKVMAWKKAQPMEAERVWTELGESNERLREALGALGRRCDEDKAEYEREVDRLAALPAEERPQLTRLRTVQWLDSPLPFAVAAQHILTIRSLMRHMGESSLVPIEPPEQTRLLDACSALPGVVGAGVPGAGGYDAIWVLCLSPSSALAPAPVEAVDALLRSYTAMSVRPLSRSAWVPGGTEEGERGLLRERIEQVEGLSEAVARGRK</sequence>
<evidence type="ECO:0000256" key="2">
    <source>
        <dbReference type="ARBA" id="ARBA00006495"/>
    </source>
</evidence>
<keyword evidence="4" id="KW-0444">Lipid biosynthesis</keyword>
<dbReference type="AlphaFoldDB" id="A0A0D6ENV5"/>
<keyword evidence="9" id="KW-0752">Steroid biosynthesis</keyword>
<evidence type="ECO:0000256" key="10">
    <source>
        <dbReference type="ARBA" id="ARBA00023098"/>
    </source>
</evidence>
<evidence type="ECO:0000256" key="7">
    <source>
        <dbReference type="ARBA" id="ARBA00022777"/>
    </source>
</evidence>
<dbReference type="InterPro" id="IPR016005">
    <property type="entry name" value="Erg8"/>
</dbReference>
<dbReference type="InterPro" id="IPR035102">
    <property type="entry name" value="Phosphomevalonate_kinase"/>
</dbReference>
<evidence type="ECO:0000256" key="1">
    <source>
        <dbReference type="ARBA" id="ARBA00005017"/>
    </source>
</evidence>
<dbReference type="GO" id="GO:0005777">
    <property type="term" value="C:peroxisome"/>
    <property type="evidence" value="ECO:0007669"/>
    <property type="project" value="TreeGrafter"/>
</dbReference>
<feature type="domain" description="GHMP kinase C-terminal" evidence="13">
    <location>
        <begin position="411"/>
        <end position="469"/>
    </location>
</feature>
<dbReference type="InterPro" id="IPR013750">
    <property type="entry name" value="GHMP_kinase_C_dom"/>
</dbReference>
<evidence type="ECO:0000256" key="12">
    <source>
        <dbReference type="ARBA" id="ARBA00029326"/>
    </source>
</evidence>
<dbReference type="GO" id="GO:0010142">
    <property type="term" value="P:farnesyl diphosphate biosynthetic process, mevalonate pathway"/>
    <property type="evidence" value="ECO:0007669"/>
    <property type="project" value="TreeGrafter"/>
</dbReference>
<keyword evidence="7" id="KW-0418">Kinase</keyword>
<keyword evidence="8" id="KW-0067">ATP-binding</keyword>
<dbReference type="PANTHER" id="PTHR31814:SF2">
    <property type="entry name" value="PHOSPHOMEVALONATE KINASE"/>
    <property type="match status" value="1"/>
</dbReference>
<keyword evidence="11" id="KW-0753">Steroid metabolism</keyword>